<feature type="chain" id="PRO_5028274553" evidence="6">
    <location>
        <begin position="25"/>
        <end position="188"/>
    </location>
</feature>
<protein>
    <submittedName>
        <fullName evidence="9">Cytochrome b561 and DOMON domain-containing protein At5g47530-like</fullName>
    </submittedName>
</protein>
<dbReference type="RefSeq" id="XP_020102779.1">
    <property type="nucleotide sequence ID" value="XM_020247190.1"/>
</dbReference>
<comment type="subcellular location">
    <subcellularLocation>
        <location evidence="1">Membrane</location>
    </subcellularLocation>
</comment>
<dbReference type="InterPro" id="IPR045265">
    <property type="entry name" value="AIR12_DOMON"/>
</dbReference>
<evidence type="ECO:0000256" key="6">
    <source>
        <dbReference type="SAM" id="SignalP"/>
    </source>
</evidence>
<evidence type="ECO:0000256" key="4">
    <source>
        <dbReference type="ARBA" id="ARBA00023136"/>
    </source>
</evidence>
<dbReference type="Gramene" id="Aco017104.1.mrna1">
    <property type="protein sequence ID" value="Aco017104.1.mrna1"/>
    <property type="gene ID" value="Aco017104.1.path1"/>
</dbReference>
<name>A0A6P5G324_ANACO</name>
<feature type="compositionally biased region" description="Polar residues" evidence="5">
    <location>
        <begin position="168"/>
        <end position="178"/>
    </location>
</feature>
<dbReference type="AlphaFoldDB" id="A0A6P5G324"/>
<dbReference type="OrthoDB" id="19261at2759"/>
<organism evidence="8 9">
    <name type="scientific">Ananas comosus</name>
    <name type="common">Pineapple</name>
    <name type="synonym">Ananas ananas</name>
    <dbReference type="NCBI Taxonomy" id="4615"/>
    <lineage>
        <taxon>Eukaryota</taxon>
        <taxon>Viridiplantae</taxon>
        <taxon>Streptophyta</taxon>
        <taxon>Embryophyta</taxon>
        <taxon>Tracheophyta</taxon>
        <taxon>Spermatophyta</taxon>
        <taxon>Magnoliopsida</taxon>
        <taxon>Liliopsida</taxon>
        <taxon>Poales</taxon>
        <taxon>Bromeliaceae</taxon>
        <taxon>Bromelioideae</taxon>
        <taxon>Ananas</taxon>
    </lineage>
</organism>
<evidence type="ECO:0000313" key="8">
    <source>
        <dbReference type="Proteomes" id="UP000515123"/>
    </source>
</evidence>
<proteinExistence type="predicted"/>
<keyword evidence="2" id="KW-0813">Transport</keyword>
<evidence type="ECO:0000256" key="3">
    <source>
        <dbReference type="ARBA" id="ARBA00022729"/>
    </source>
</evidence>
<sequence>MASQFKVVLIFTMAVSSFLSSSVAQQTCSSYTFSNNKAFNSCTELPHLGASLYYTLAPSSDTINVAFKAPQSSDGWVAWGLNPKSTKMVGSQAIVAFFHSNGSMIAYPTQLDSYAPSMAPEDLSFPVSDMAAEYVKNEMIIYATLKLPGGSTKFNHVWQEGSSVANDVPQAHSTSGGNIESLGTIDFQ</sequence>
<evidence type="ECO:0000256" key="2">
    <source>
        <dbReference type="ARBA" id="ARBA00022448"/>
    </source>
</evidence>
<reference evidence="8" key="1">
    <citation type="journal article" date="2015" name="Nat. Genet.">
        <title>The pineapple genome and the evolution of CAM photosynthesis.</title>
        <authorList>
            <person name="Ming R."/>
            <person name="VanBuren R."/>
            <person name="Wai C.M."/>
            <person name="Tang H."/>
            <person name="Schatz M.C."/>
            <person name="Bowers J.E."/>
            <person name="Lyons E."/>
            <person name="Wang M.L."/>
            <person name="Chen J."/>
            <person name="Biggers E."/>
            <person name="Zhang J."/>
            <person name="Huang L."/>
            <person name="Zhang L."/>
            <person name="Miao W."/>
            <person name="Zhang J."/>
            <person name="Ye Z."/>
            <person name="Miao C."/>
            <person name="Lin Z."/>
            <person name="Wang H."/>
            <person name="Zhou H."/>
            <person name="Yim W.C."/>
            <person name="Priest H.D."/>
            <person name="Zheng C."/>
            <person name="Woodhouse M."/>
            <person name="Edger P.P."/>
            <person name="Guyot R."/>
            <person name="Guo H.B."/>
            <person name="Guo H."/>
            <person name="Zheng G."/>
            <person name="Singh R."/>
            <person name="Sharma A."/>
            <person name="Min X."/>
            <person name="Zheng Y."/>
            <person name="Lee H."/>
            <person name="Gurtowski J."/>
            <person name="Sedlazeck F.J."/>
            <person name="Harkess A."/>
            <person name="McKain M.R."/>
            <person name="Liao Z."/>
            <person name="Fang J."/>
            <person name="Liu J."/>
            <person name="Zhang X."/>
            <person name="Zhang Q."/>
            <person name="Hu W."/>
            <person name="Qin Y."/>
            <person name="Wang K."/>
            <person name="Chen L.Y."/>
            <person name="Shirley N."/>
            <person name="Lin Y.R."/>
            <person name="Liu L.Y."/>
            <person name="Hernandez A.G."/>
            <person name="Wright C.L."/>
            <person name="Bulone V."/>
            <person name="Tuskan G.A."/>
            <person name="Heath K."/>
            <person name="Zee F."/>
            <person name="Moore P.H."/>
            <person name="Sunkar R."/>
            <person name="Leebens-Mack J.H."/>
            <person name="Mockler T."/>
            <person name="Bennetzen J.L."/>
            <person name="Freeling M."/>
            <person name="Sankoff D."/>
            <person name="Paterson A.H."/>
            <person name="Zhu X."/>
            <person name="Yang X."/>
            <person name="Smith J.A."/>
            <person name="Cushman J.C."/>
            <person name="Paull R.E."/>
            <person name="Yu Q."/>
        </authorList>
    </citation>
    <scope>NUCLEOTIDE SEQUENCE [LARGE SCALE GENOMIC DNA]</scope>
    <source>
        <strain evidence="8">cv. F153</strain>
    </source>
</reference>
<feature type="region of interest" description="Disordered" evidence="5">
    <location>
        <begin position="168"/>
        <end position="188"/>
    </location>
</feature>
<dbReference type="PANTHER" id="PTHR23130">
    <property type="entry name" value="CYTOCHROME B561 AND DOMON DOMAIN-CONTAINING PROTEIN"/>
    <property type="match status" value="1"/>
</dbReference>
<dbReference type="PANTHER" id="PTHR23130:SF159">
    <property type="entry name" value="OS08G0335600 PROTEIN"/>
    <property type="match status" value="1"/>
</dbReference>
<reference evidence="9" key="2">
    <citation type="submission" date="2025-08" db="UniProtKB">
        <authorList>
            <consortium name="RefSeq"/>
        </authorList>
    </citation>
    <scope>IDENTIFICATION</scope>
    <source>
        <tissue evidence="9">Leaf</tissue>
    </source>
</reference>
<evidence type="ECO:0000259" key="7">
    <source>
        <dbReference type="PROSITE" id="PS50836"/>
    </source>
</evidence>
<feature type="domain" description="DOMON" evidence="7">
    <location>
        <begin position="48"/>
        <end position="161"/>
    </location>
</feature>
<keyword evidence="8" id="KW-1185">Reference proteome</keyword>
<dbReference type="PROSITE" id="PS50836">
    <property type="entry name" value="DOMON"/>
    <property type="match status" value="1"/>
</dbReference>
<accession>A0A6P5G324</accession>
<dbReference type="InterPro" id="IPR005018">
    <property type="entry name" value="DOMON_domain"/>
</dbReference>
<dbReference type="Pfam" id="PF04526">
    <property type="entry name" value="DUF568"/>
    <property type="match status" value="1"/>
</dbReference>
<gene>
    <name evidence="9" type="primary">LOC109720231</name>
</gene>
<dbReference type="GO" id="GO:0016020">
    <property type="term" value="C:membrane"/>
    <property type="evidence" value="ECO:0007669"/>
    <property type="project" value="UniProtKB-SubCell"/>
</dbReference>
<evidence type="ECO:0000256" key="5">
    <source>
        <dbReference type="SAM" id="MobiDB-lite"/>
    </source>
</evidence>
<keyword evidence="4" id="KW-0472">Membrane</keyword>
<dbReference type="Proteomes" id="UP000515123">
    <property type="component" value="Linkage group 14"/>
</dbReference>
<evidence type="ECO:0000313" key="9">
    <source>
        <dbReference type="RefSeq" id="XP_020102779.1"/>
    </source>
</evidence>
<dbReference type="CDD" id="cd09629">
    <property type="entry name" value="DOMON_CIL1_like"/>
    <property type="match status" value="1"/>
</dbReference>
<evidence type="ECO:0000256" key="1">
    <source>
        <dbReference type="ARBA" id="ARBA00004370"/>
    </source>
</evidence>
<feature type="signal peptide" evidence="6">
    <location>
        <begin position="1"/>
        <end position="24"/>
    </location>
</feature>
<dbReference type="GeneID" id="109720231"/>
<keyword evidence="3 6" id="KW-0732">Signal</keyword>